<feature type="transmembrane region" description="Helical" evidence="6">
    <location>
        <begin position="278"/>
        <end position="300"/>
    </location>
</feature>
<keyword evidence="2" id="KW-1003">Cell membrane</keyword>
<feature type="transmembrane region" description="Helical" evidence="6">
    <location>
        <begin position="120"/>
        <end position="140"/>
    </location>
</feature>
<dbReference type="PIRSF" id="PIRSF035875">
    <property type="entry name" value="RNase_BN"/>
    <property type="match status" value="1"/>
</dbReference>
<feature type="transmembrane region" description="Helical" evidence="6">
    <location>
        <begin position="246"/>
        <end position="266"/>
    </location>
</feature>
<protein>
    <submittedName>
        <fullName evidence="7">YihY/virulence factor BrkB family protein</fullName>
    </submittedName>
</protein>
<evidence type="ECO:0000313" key="8">
    <source>
        <dbReference type="Proteomes" id="UP000829517"/>
    </source>
</evidence>
<evidence type="ECO:0000313" key="7">
    <source>
        <dbReference type="EMBL" id="MCF8715265.1"/>
    </source>
</evidence>
<evidence type="ECO:0000256" key="1">
    <source>
        <dbReference type="ARBA" id="ARBA00004651"/>
    </source>
</evidence>
<feature type="transmembrane region" description="Helical" evidence="6">
    <location>
        <begin position="216"/>
        <end position="234"/>
    </location>
</feature>
<keyword evidence="5 6" id="KW-0472">Membrane</keyword>
<comment type="caution">
    <text evidence="7">The sequence shown here is derived from an EMBL/GenBank/DDBJ whole genome shotgun (WGS) entry which is preliminary data.</text>
</comment>
<dbReference type="EMBL" id="JAETXX010000006">
    <property type="protein sequence ID" value="MCF8715265.1"/>
    <property type="molecule type" value="Genomic_DNA"/>
</dbReference>
<feature type="transmembrane region" description="Helical" evidence="6">
    <location>
        <begin position="57"/>
        <end position="77"/>
    </location>
</feature>
<dbReference type="InterPro" id="IPR017039">
    <property type="entry name" value="Virul_fac_BrkB"/>
</dbReference>
<dbReference type="PANTHER" id="PTHR30213">
    <property type="entry name" value="INNER MEMBRANE PROTEIN YHJD"/>
    <property type="match status" value="1"/>
</dbReference>
<dbReference type="NCBIfam" id="TIGR00765">
    <property type="entry name" value="yihY_not_rbn"/>
    <property type="match status" value="1"/>
</dbReference>
<feature type="transmembrane region" description="Helical" evidence="6">
    <location>
        <begin position="160"/>
        <end position="183"/>
    </location>
</feature>
<evidence type="ECO:0000256" key="4">
    <source>
        <dbReference type="ARBA" id="ARBA00022989"/>
    </source>
</evidence>
<dbReference type="Pfam" id="PF03631">
    <property type="entry name" value="Virul_fac_BrkB"/>
    <property type="match status" value="1"/>
</dbReference>
<evidence type="ECO:0000256" key="6">
    <source>
        <dbReference type="SAM" id="Phobius"/>
    </source>
</evidence>
<accession>A0ABS9J4C0</accession>
<keyword evidence="8" id="KW-1185">Reference proteome</keyword>
<reference evidence="7 8" key="1">
    <citation type="submission" date="2021-01" db="EMBL/GenBank/DDBJ databases">
        <title>Genome sequencing of Joostella atrarenae M1-2 (= KCTC 23194).</title>
        <authorList>
            <person name="Zakaria M.R."/>
            <person name="Lam M.Q."/>
            <person name="Chong C.S."/>
        </authorList>
    </citation>
    <scope>NUCLEOTIDE SEQUENCE [LARGE SCALE GENOMIC DNA]</scope>
    <source>
        <strain evidence="7 8">M1-2</strain>
    </source>
</reference>
<dbReference type="Proteomes" id="UP000829517">
    <property type="component" value="Unassembled WGS sequence"/>
</dbReference>
<sequence length="313" mass="35455">MSVEIEEKLAKIPVVNYLVKLLKNVKLPGFEGLSVYDLAEMYFVGIVKGALTYRASAISFSFFMALFPFLLFILNLIPYVPIEGFQQDFIHFIESLLPPQTANFFDSIIEDIVSKRRGSLLSSVFILSIFLMANGINAIFGGFETSYHEVITRNVIKQYFVAVGVALLMAFLFLATVIGFIFYEIYIVQYLSELAAKTNGMDIERGDIIGVQVGRFLFFVIITYLTTAILYYFGTLEGRETKFFSPGALLTTILIVVTTYLFGIYIENFSQYNEIYGSIGALLILMLYIWINSNILLLGFELNASLRSLKRNF</sequence>
<evidence type="ECO:0000256" key="2">
    <source>
        <dbReference type="ARBA" id="ARBA00022475"/>
    </source>
</evidence>
<dbReference type="RefSeq" id="WP_236959230.1">
    <property type="nucleotide sequence ID" value="NZ_JAETXX010000006.1"/>
</dbReference>
<proteinExistence type="predicted"/>
<dbReference type="PANTHER" id="PTHR30213:SF0">
    <property type="entry name" value="UPF0761 MEMBRANE PROTEIN YIHY"/>
    <property type="match status" value="1"/>
</dbReference>
<keyword evidence="4 6" id="KW-1133">Transmembrane helix</keyword>
<comment type="subcellular location">
    <subcellularLocation>
        <location evidence="1">Cell membrane</location>
        <topology evidence="1">Multi-pass membrane protein</topology>
    </subcellularLocation>
</comment>
<evidence type="ECO:0000256" key="3">
    <source>
        <dbReference type="ARBA" id="ARBA00022692"/>
    </source>
</evidence>
<gene>
    <name evidence="7" type="ORF">JM658_10545</name>
</gene>
<evidence type="ECO:0000256" key="5">
    <source>
        <dbReference type="ARBA" id="ARBA00023136"/>
    </source>
</evidence>
<organism evidence="7 8">
    <name type="scientific">Joostella atrarenae</name>
    <dbReference type="NCBI Taxonomy" id="679257"/>
    <lineage>
        <taxon>Bacteria</taxon>
        <taxon>Pseudomonadati</taxon>
        <taxon>Bacteroidota</taxon>
        <taxon>Flavobacteriia</taxon>
        <taxon>Flavobacteriales</taxon>
        <taxon>Flavobacteriaceae</taxon>
        <taxon>Joostella</taxon>
    </lineage>
</organism>
<keyword evidence="3 6" id="KW-0812">Transmembrane</keyword>
<name>A0ABS9J4C0_9FLAO</name>